<comment type="caution">
    <text evidence="2">The sequence shown here is derived from an EMBL/GenBank/DDBJ whole genome shotgun (WGS) entry which is preliminary data.</text>
</comment>
<feature type="compositionally biased region" description="Polar residues" evidence="1">
    <location>
        <begin position="102"/>
        <end position="117"/>
    </location>
</feature>
<dbReference type="EMBL" id="JBFTWV010000117">
    <property type="protein sequence ID" value="KAL2786444.1"/>
    <property type="molecule type" value="Genomic_DNA"/>
</dbReference>
<feature type="compositionally biased region" description="Basic and acidic residues" evidence="1">
    <location>
        <begin position="61"/>
        <end position="90"/>
    </location>
</feature>
<dbReference type="Proteomes" id="UP001610563">
    <property type="component" value="Unassembled WGS sequence"/>
</dbReference>
<feature type="compositionally biased region" description="Low complexity" evidence="1">
    <location>
        <begin position="122"/>
        <end position="139"/>
    </location>
</feature>
<name>A0ABR4FT56_9EURO</name>
<evidence type="ECO:0000256" key="1">
    <source>
        <dbReference type="SAM" id="MobiDB-lite"/>
    </source>
</evidence>
<keyword evidence="3" id="KW-1185">Reference proteome</keyword>
<gene>
    <name evidence="2" type="ORF">BJX66DRAFT_342132</name>
</gene>
<proteinExistence type="predicted"/>
<sequence>MSDRLKIYRDIVHLHKAIETIASPLTARNQGMTIYQVPNDPFLNQLGSFKPALFKPRKAGQKAERERQKQKQKEKEKEKKEKEKEKEKRNSKSKSKRKSKEPQAQPSSSPENQTPETEGQCAAPASASSPSSPSSTSTTRAHRSFSLWPSTSSPPRPSSSCSSLSFGTFEPEPWLPEGSRLPVYPPVLKHVAEMNECERGLPALPGWGECVLEKDGLTSKAKRPYIHNLELHEDSQWEITEILEDHTYKRPHCVAELFLNPTHQMDSRVISLTEIKAVLRLMRNRMKLRRYAHHAHFPVLMLSYVSCGEGDDAKCKPARIFQAHHDGKKLTIQYLQLANWVDKKTTASTLEPFAAYFFSDPVMPIPTSPSEKPKRGSWLQEKWSEFTASRSDEGQ</sequence>
<evidence type="ECO:0000313" key="3">
    <source>
        <dbReference type="Proteomes" id="UP001610563"/>
    </source>
</evidence>
<reference evidence="2 3" key="1">
    <citation type="submission" date="2024-07" db="EMBL/GenBank/DDBJ databases">
        <title>Section-level genome sequencing and comparative genomics of Aspergillus sections Usti and Cavernicolus.</title>
        <authorList>
            <consortium name="Lawrence Berkeley National Laboratory"/>
            <person name="Nybo J.L."/>
            <person name="Vesth T.C."/>
            <person name="Theobald S."/>
            <person name="Frisvad J.C."/>
            <person name="Larsen T.O."/>
            <person name="Kjaerboelling I."/>
            <person name="Rothschild-Mancinelli K."/>
            <person name="Lyhne E.K."/>
            <person name="Kogle M.E."/>
            <person name="Barry K."/>
            <person name="Clum A."/>
            <person name="Na H."/>
            <person name="Ledsgaard L."/>
            <person name="Lin J."/>
            <person name="Lipzen A."/>
            <person name="Kuo A."/>
            <person name="Riley R."/>
            <person name="Mondo S."/>
            <person name="Labutti K."/>
            <person name="Haridas S."/>
            <person name="Pangalinan J."/>
            <person name="Salamov A.A."/>
            <person name="Simmons B.A."/>
            <person name="Magnuson J.K."/>
            <person name="Chen J."/>
            <person name="Drula E."/>
            <person name="Henrissat B."/>
            <person name="Wiebenga A."/>
            <person name="Lubbers R.J."/>
            <person name="Gomes A.C."/>
            <person name="Makela M.R."/>
            <person name="Stajich J."/>
            <person name="Grigoriev I.V."/>
            <person name="Mortensen U.H."/>
            <person name="De Vries R.P."/>
            <person name="Baker S.E."/>
            <person name="Andersen M.R."/>
        </authorList>
    </citation>
    <scope>NUCLEOTIDE SEQUENCE [LARGE SCALE GENOMIC DNA]</scope>
    <source>
        <strain evidence="2 3">CBS 209.92</strain>
    </source>
</reference>
<protein>
    <submittedName>
        <fullName evidence="2">Uncharacterized protein</fullName>
    </submittedName>
</protein>
<evidence type="ECO:0000313" key="2">
    <source>
        <dbReference type="EMBL" id="KAL2786444.1"/>
    </source>
</evidence>
<feature type="region of interest" description="Disordered" evidence="1">
    <location>
        <begin position="54"/>
        <end position="166"/>
    </location>
</feature>
<accession>A0ABR4FT56</accession>
<organism evidence="2 3">
    <name type="scientific">Aspergillus keveii</name>
    <dbReference type="NCBI Taxonomy" id="714993"/>
    <lineage>
        <taxon>Eukaryota</taxon>
        <taxon>Fungi</taxon>
        <taxon>Dikarya</taxon>
        <taxon>Ascomycota</taxon>
        <taxon>Pezizomycotina</taxon>
        <taxon>Eurotiomycetes</taxon>
        <taxon>Eurotiomycetidae</taxon>
        <taxon>Eurotiales</taxon>
        <taxon>Aspergillaceae</taxon>
        <taxon>Aspergillus</taxon>
        <taxon>Aspergillus subgen. Nidulantes</taxon>
    </lineage>
</organism>